<evidence type="ECO:0000313" key="1">
    <source>
        <dbReference type="EMBL" id="MPN60892.1"/>
    </source>
</evidence>
<comment type="caution">
    <text evidence="1">The sequence shown here is derived from an EMBL/GenBank/DDBJ whole genome shotgun (WGS) entry which is preliminary data.</text>
</comment>
<reference evidence="1" key="1">
    <citation type="submission" date="2019-08" db="EMBL/GenBank/DDBJ databases">
        <authorList>
            <person name="Kucharzyk K."/>
            <person name="Murdoch R.W."/>
            <person name="Higgins S."/>
            <person name="Loffler F."/>
        </authorList>
    </citation>
    <scope>NUCLEOTIDE SEQUENCE</scope>
</reference>
<evidence type="ECO:0008006" key="2">
    <source>
        <dbReference type="Google" id="ProtNLM"/>
    </source>
</evidence>
<accession>A0A645JCL0</accession>
<dbReference type="EMBL" id="VSSQ01136717">
    <property type="protein sequence ID" value="MPN60892.1"/>
    <property type="molecule type" value="Genomic_DNA"/>
</dbReference>
<dbReference type="InterPro" id="IPR035895">
    <property type="entry name" value="HPr-like_sf"/>
</dbReference>
<gene>
    <name evidence="1" type="ORF">SDC9_208625</name>
</gene>
<sequence length="81" mass="9202">MRELYVTLPDVQRVQKFVSTLTKLNGDFELVSGGHVLDARSLMGIFTLDLAHPILLRVYDESQPNINAMRPFLADGEEEIR</sequence>
<dbReference type="AlphaFoldDB" id="A0A645JCL0"/>
<name>A0A645JCL0_9ZZZZ</name>
<proteinExistence type="predicted"/>
<protein>
    <recommendedName>
        <fullName evidence="2">HPr domain-containing protein</fullName>
    </recommendedName>
</protein>
<dbReference type="SUPFAM" id="SSF55594">
    <property type="entry name" value="HPr-like"/>
    <property type="match status" value="1"/>
</dbReference>
<organism evidence="1">
    <name type="scientific">bioreactor metagenome</name>
    <dbReference type="NCBI Taxonomy" id="1076179"/>
    <lineage>
        <taxon>unclassified sequences</taxon>
        <taxon>metagenomes</taxon>
        <taxon>ecological metagenomes</taxon>
    </lineage>
</organism>